<proteinExistence type="inferred from homology"/>
<dbReference type="EMBL" id="JAFBDR010000008">
    <property type="protein sequence ID" value="MBM7571281.1"/>
    <property type="molecule type" value="Genomic_DNA"/>
</dbReference>
<dbReference type="InterPro" id="IPR003331">
    <property type="entry name" value="UDP_GlcNAc_Epimerase_2_dom"/>
</dbReference>
<evidence type="ECO:0000256" key="3">
    <source>
        <dbReference type="ARBA" id="ARBA00038858"/>
    </source>
</evidence>
<evidence type="ECO:0000256" key="4">
    <source>
        <dbReference type="RuleBase" id="RU003513"/>
    </source>
</evidence>
<dbReference type="PANTHER" id="PTHR43174">
    <property type="entry name" value="UDP-N-ACETYLGLUCOSAMINE 2-EPIMERASE"/>
    <property type="match status" value="1"/>
</dbReference>
<dbReference type="GO" id="GO:0008761">
    <property type="term" value="F:UDP-N-acetylglucosamine 2-epimerase activity"/>
    <property type="evidence" value="ECO:0007669"/>
    <property type="project" value="UniProtKB-EC"/>
</dbReference>
<evidence type="ECO:0000313" key="6">
    <source>
        <dbReference type="EMBL" id="MBM7571281.1"/>
    </source>
</evidence>
<dbReference type="InterPro" id="IPR029767">
    <property type="entry name" value="WecB-like"/>
</dbReference>
<gene>
    <name evidence="6" type="ORF">JOC48_001777</name>
</gene>
<keyword evidence="1 4" id="KW-0413">Isomerase</keyword>
<protein>
    <recommendedName>
        <fullName evidence="3">UDP-N-acetylglucosamine 2-epimerase (non-hydrolyzing)</fullName>
        <ecNumber evidence="3">5.1.3.14</ecNumber>
    </recommendedName>
</protein>
<evidence type="ECO:0000256" key="1">
    <source>
        <dbReference type="ARBA" id="ARBA00023235"/>
    </source>
</evidence>
<sequence>MGKRIKVMTIFGTRPEAIKMAPLVLELKKRSDQFEPIVTVTAQHREMLDQVLTIFGITPDFDLNIMKARQTLAQVTTRALEGLDEVMKETKPDIVLVHGDTTTTFAASLAAYYNQVAVGHVEAGLRTWNKYSPYPEEMNRQLTGVMADLHFAPTEQSKQNLLKENKPEESIYVTGNTAIDALKTTVSDSYSSPILDGLDGKRLVLMTAHRRENLGKNMEQMFRAIKRLVEEHDDIHVVYPVHLNPVVQETANEILGNDDRIQLIEPLGVVDFHNFASRAHLILTDSGGVQEEAPSLGVPVLVLRDTTERPEGIAAGTLKLAGTEEDDIFNLANELLSNPDAHENMAKASNPYGDGQASARISEAIHTFFNKSAT</sequence>
<dbReference type="NCBIfam" id="TIGR00236">
    <property type="entry name" value="wecB"/>
    <property type="match status" value="1"/>
</dbReference>
<dbReference type="EC" id="5.1.3.14" evidence="3"/>
<reference evidence="6 7" key="1">
    <citation type="submission" date="2021-01" db="EMBL/GenBank/DDBJ databases">
        <title>Genomic Encyclopedia of Type Strains, Phase IV (KMG-IV): sequencing the most valuable type-strain genomes for metagenomic binning, comparative biology and taxonomic classification.</title>
        <authorList>
            <person name="Goeker M."/>
        </authorList>
    </citation>
    <scope>NUCLEOTIDE SEQUENCE [LARGE SCALE GENOMIC DNA]</scope>
    <source>
        <strain evidence="6 7">DSM 23711</strain>
    </source>
</reference>
<comment type="caution">
    <text evidence="6">The sequence shown here is derived from an EMBL/GenBank/DDBJ whole genome shotgun (WGS) entry which is preliminary data.</text>
</comment>
<dbReference type="Pfam" id="PF02350">
    <property type="entry name" value="Epimerase_2"/>
    <property type="match status" value="1"/>
</dbReference>
<dbReference type="RefSeq" id="WP_204498787.1">
    <property type="nucleotide sequence ID" value="NZ_JAFBDR010000008.1"/>
</dbReference>
<dbReference type="SUPFAM" id="SSF53756">
    <property type="entry name" value="UDP-Glycosyltransferase/glycogen phosphorylase"/>
    <property type="match status" value="1"/>
</dbReference>
<dbReference type="Gene3D" id="3.40.50.2000">
    <property type="entry name" value="Glycogen Phosphorylase B"/>
    <property type="match status" value="2"/>
</dbReference>
<comment type="similarity">
    <text evidence="2 4">Belongs to the UDP-N-acetylglucosamine 2-epimerase family.</text>
</comment>
<dbReference type="PANTHER" id="PTHR43174:SF2">
    <property type="entry name" value="UDP-N-ACETYLGLUCOSAMINE 2-EPIMERASE"/>
    <property type="match status" value="1"/>
</dbReference>
<name>A0ABS2MZF5_9BACI</name>
<evidence type="ECO:0000259" key="5">
    <source>
        <dbReference type="Pfam" id="PF02350"/>
    </source>
</evidence>
<accession>A0ABS2MZF5</accession>
<organism evidence="6 7">
    <name type="scientific">Aquibacillus albus</name>
    <dbReference type="NCBI Taxonomy" id="1168171"/>
    <lineage>
        <taxon>Bacteria</taxon>
        <taxon>Bacillati</taxon>
        <taxon>Bacillota</taxon>
        <taxon>Bacilli</taxon>
        <taxon>Bacillales</taxon>
        <taxon>Bacillaceae</taxon>
        <taxon>Aquibacillus</taxon>
    </lineage>
</organism>
<feature type="domain" description="UDP-N-acetylglucosamine 2-epimerase" evidence="5">
    <location>
        <begin position="30"/>
        <end position="365"/>
    </location>
</feature>
<dbReference type="Proteomes" id="UP001296943">
    <property type="component" value="Unassembled WGS sequence"/>
</dbReference>
<keyword evidence="7" id="KW-1185">Reference proteome</keyword>
<evidence type="ECO:0000256" key="2">
    <source>
        <dbReference type="ARBA" id="ARBA00038209"/>
    </source>
</evidence>
<evidence type="ECO:0000313" key="7">
    <source>
        <dbReference type="Proteomes" id="UP001296943"/>
    </source>
</evidence>
<dbReference type="CDD" id="cd03786">
    <property type="entry name" value="GTB_UDP-GlcNAc_2-Epimerase"/>
    <property type="match status" value="1"/>
</dbReference>